<dbReference type="RefSeq" id="WP_039106497.1">
    <property type="nucleotide sequence ID" value="NZ_CAKMAP010000001.1"/>
</dbReference>
<protein>
    <submittedName>
        <fullName evidence="2">Uncharacterized protein</fullName>
    </submittedName>
</protein>
<feature type="transmembrane region" description="Helical" evidence="1">
    <location>
        <begin position="67"/>
        <end position="86"/>
    </location>
</feature>
<evidence type="ECO:0000313" key="5">
    <source>
        <dbReference type="Proteomes" id="UP000676478"/>
    </source>
</evidence>
<reference evidence="3 4" key="1">
    <citation type="submission" date="2018-07" db="EMBL/GenBank/DDBJ databases">
        <authorList>
            <person name="Feyereisen M."/>
        </authorList>
    </citation>
    <scope>NUCLEOTIDE SEQUENCE [LARGE SCALE GENOMIC DNA]</scope>
    <source>
        <strain evidence="3 4">UCCLBBS449</strain>
    </source>
</reference>
<evidence type="ECO:0000313" key="2">
    <source>
        <dbReference type="EMBL" id="MBS1010365.1"/>
    </source>
</evidence>
<keyword evidence="1" id="KW-0812">Transmembrane</keyword>
<dbReference type="AlphaFoldDB" id="A0A0C1PV68"/>
<feature type="transmembrane region" description="Helical" evidence="1">
    <location>
        <begin position="106"/>
        <end position="126"/>
    </location>
</feature>
<dbReference type="OrthoDB" id="2319691at2"/>
<evidence type="ECO:0000313" key="4">
    <source>
        <dbReference type="Proteomes" id="UP000307074"/>
    </source>
</evidence>
<evidence type="ECO:0000313" key="3">
    <source>
        <dbReference type="EMBL" id="QCZ54400.1"/>
    </source>
</evidence>
<gene>
    <name evidence="2" type="ORF">JK167_05905</name>
    <name evidence="3" type="ORF">UCCLBBS449_2499</name>
</gene>
<keyword evidence="1" id="KW-0472">Membrane</keyword>
<accession>A0A0C1PV68</accession>
<name>A0A0C1PV68_LEVBR</name>
<proteinExistence type="predicted"/>
<dbReference type="EMBL" id="JAERKF010000006">
    <property type="protein sequence ID" value="MBS1010365.1"/>
    <property type="molecule type" value="Genomic_DNA"/>
</dbReference>
<dbReference type="Proteomes" id="UP000676478">
    <property type="component" value="Unassembled WGS sequence"/>
</dbReference>
<dbReference type="Proteomes" id="UP000307074">
    <property type="component" value="Chromosome"/>
</dbReference>
<reference evidence="2" key="3">
    <citation type="submission" date="2022-09" db="EMBL/GenBank/DDBJ databases">
        <title>Genome-inferred correspondence between phylogeny and metabolic traits in the wild Drosophila gut microbiome.</title>
        <authorList>
            <person name="Bueno E."/>
            <person name="Blow F."/>
            <person name="Douglas A.E."/>
        </authorList>
    </citation>
    <scope>NUCLEOTIDE SEQUENCE</scope>
    <source>
        <strain evidence="2">Dm-2019-70</strain>
    </source>
</reference>
<feature type="transmembrane region" description="Helical" evidence="1">
    <location>
        <begin position="42"/>
        <end position="61"/>
    </location>
</feature>
<dbReference type="EMBL" id="CP031198">
    <property type="protein sequence ID" value="QCZ54400.1"/>
    <property type="molecule type" value="Genomic_DNA"/>
</dbReference>
<evidence type="ECO:0000256" key="1">
    <source>
        <dbReference type="SAM" id="Phobius"/>
    </source>
</evidence>
<reference evidence="2" key="2">
    <citation type="submission" date="2020-12" db="EMBL/GenBank/DDBJ databases">
        <authorList>
            <person name="Mcmullen J.G."/>
        </authorList>
    </citation>
    <scope>NUCLEOTIDE SEQUENCE</scope>
    <source>
        <strain evidence="2">Dm-2019-70</strain>
    </source>
</reference>
<keyword evidence="1" id="KW-1133">Transmembrane helix</keyword>
<sequence length="129" mass="14747">MQTSLLLLGLALTMGSHWQHQRMWHQLHQGREATGQRVRNRLIYQGLIYLGVVYVAIGVWQPTWLNARVVGLLLIVDGVALAISCYQRHRQTQPMSHHLLWRKQGWYLAGSQLLLGAVLLGTLLTYTTH</sequence>
<organism evidence="2 5">
    <name type="scientific">Levilactobacillus brevis</name>
    <name type="common">Lactobacillus brevis</name>
    <dbReference type="NCBI Taxonomy" id="1580"/>
    <lineage>
        <taxon>Bacteria</taxon>
        <taxon>Bacillati</taxon>
        <taxon>Bacillota</taxon>
        <taxon>Bacilli</taxon>
        <taxon>Lactobacillales</taxon>
        <taxon>Lactobacillaceae</taxon>
        <taxon>Levilactobacillus</taxon>
    </lineage>
</organism>